<dbReference type="Proteomes" id="UP001367508">
    <property type="component" value="Unassembled WGS sequence"/>
</dbReference>
<comment type="caution">
    <text evidence="1">The sequence shown here is derived from an EMBL/GenBank/DDBJ whole genome shotgun (WGS) entry which is preliminary data.</text>
</comment>
<protein>
    <submittedName>
        <fullName evidence="1">Uncharacterized protein</fullName>
    </submittedName>
</protein>
<proteinExistence type="predicted"/>
<gene>
    <name evidence="1" type="ORF">VNO77_26955</name>
</gene>
<dbReference type="EMBL" id="JAYMYQ010000006">
    <property type="protein sequence ID" value="KAK7323481.1"/>
    <property type="molecule type" value="Genomic_DNA"/>
</dbReference>
<evidence type="ECO:0000313" key="1">
    <source>
        <dbReference type="EMBL" id="KAK7323481.1"/>
    </source>
</evidence>
<sequence length="67" mass="7886">MRRICWLDELRNITVLRKQSPKGSSFGSAQLRVDIIEMLRKELKELRKKGLSGRRSREKTNELGMIE</sequence>
<accession>A0AAN9Q615</accession>
<reference evidence="1 2" key="1">
    <citation type="submission" date="2024-01" db="EMBL/GenBank/DDBJ databases">
        <title>The genomes of 5 underutilized Papilionoideae crops provide insights into root nodulation and disease resistanc.</title>
        <authorList>
            <person name="Jiang F."/>
        </authorList>
    </citation>
    <scope>NUCLEOTIDE SEQUENCE [LARGE SCALE GENOMIC DNA]</scope>
    <source>
        <strain evidence="1">LVBAO_FW01</strain>
        <tissue evidence="1">Leaves</tissue>
    </source>
</reference>
<dbReference type="AlphaFoldDB" id="A0AAN9Q615"/>
<keyword evidence="2" id="KW-1185">Reference proteome</keyword>
<name>A0AAN9Q615_CANGL</name>
<organism evidence="1 2">
    <name type="scientific">Canavalia gladiata</name>
    <name type="common">Sword bean</name>
    <name type="synonym">Dolichos gladiatus</name>
    <dbReference type="NCBI Taxonomy" id="3824"/>
    <lineage>
        <taxon>Eukaryota</taxon>
        <taxon>Viridiplantae</taxon>
        <taxon>Streptophyta</taxon>
        <taxon>Embryophyta</taxon>
        <taxon>Tracheophyta</taxon>
        <taxon>Spermatophyta</taxon>
        <taxon>Magnoliopsida</taxon>
        <taxon>eudicotyledons</taxon>
        <taxon>Gunneridae</taxon>
        <taxon>Pentapetalae</taxon>
        <taxon>rosids</taxon>
        <taxon>fabids</taxon>
        <taxon>Fabales</taxon>
        <taxon>Fabaceae</taxon>
        <taxon>Papilionoideae</taxon>
        <taxon>50 kb inversion clade</taxon>
        <taxon>NPAAA clade</taxon>
        <taxon>indigoferoid/millettioid clade</taxon>
        <taxon>Phaseoleae</taxon>
        <taxon>Canavalia</taxon>
    </lineage>
</organism>
<evidence type="ECO:0000313" key="2">
    <source>
        <dbReference type="Proteomes" id="UP001367508"/>
    </source>
</evidence>